<dbReference type="eggNOG" id="ENOG502TABE">
    <property type="taxonomic scope" value="Eukaryota"/>
</dbReference>
<dbReference type="KEGG" id="bcom:BAUCODRAFT_22392"/>
<dbReference type="AlphaFoldDB" id="M2NJ22"/>
<evidence type="ECO:0000313" key="1">
    <source>
        <dbReference type="EMBL" id="EMC99105.1"/>
    </source>
</evidence>
<dbReference type="EMBL" id="KB445552">
    <property type="protein sequence ID" value="EMC99105.1"/>
    <property type="molecule type" value="Genomic_DNA"/>
</dbReference>
<dbReference type="OrthoDB" id="3642681at2759"/>
<keyword evidence="2" id="KW-1185">Reference proteome</keyword>
<proteinExistence type="predicted"/>
<gene>
    <name evidence="1" type="ORF">BAUCODRAFT_22392</name>
</gene>
<dbReference type="HOGENOM" id="CLU_1289832_0_0_1"/>
<organism evidence="1 2">
    <name type="scientific">Baudoinia panamericana (strain UAMH 10762)</name>
    <name type="common">Angels' share fungus</name>
    <name type="synonym">Baudoinia compniacensis (strain UAMH 10762)</name>
    <dbReference type="NCBI Taxonomy" id="717646"/>
    <lineage>
        <taxon>Eukaryota</taxon>
        <taxon>Fungi</taxon>
        <taxon>Dikarya</taxon>
        <taxon>Ascomycota</taxon>
        <taxon>Pezizomycotina</taxon>
        <taxon>Dothideomycetes</taxon>
        <taxon>Dothideomycetidae</taxon>
        <taxon>Mycosphaerellales</taxon>
        <taxon>Teratosphaeriaceae</taxon>
        <taxon>Baudoinia</taxon>
    </lineage>
</organism>
<evidence type="ECO:0000313" key="2">
    <source>
        <dbReference type="Proteomes" id="UP000011761"/>
    </source>
</evidence>
<dbReference type="GeneID" id="19109895"/>
<dbReference type="RefSeq" id="XP_007673451.1">
    <property type="nucleotide sequence ID" value="XM_007675261.1"/>
</dbReference>
<name>M2NJ22_BAUPA</name>
<accession>M2NJ22</accession>
<dbReference type="Proteomes" id="UP000011761">
    <property type="component" value="Unassembled WGS sequence"/>
</dbReference>
<sequence length="186" mass="20270">MASLDVRVVSGHSLPTHPWWLDLHQTIITAYKRKDIQAFPLSWTRLPSNPAHGAEGLATELGPHGDIVVVFEDGKPIACSGVLPFRGENWMSGVDDRDSEAAVAKGEITKPTLEPQPKLIAHIKPEGGKRLIANYSIEETGNFWPKMGFTVPVGSGSVLKKGFTHTPGTEGLKEDLHFRMGAKVWG</sequence>
<protein>
    <submittedName>
        <fullName evidence="1">Uncharacterized protein</fullName>
    </submittedName>
</protein>
<reference evidence="1 2" key="1">
    <citation type="journal article" date="2012" name="PLoS Pathog.">
        <title>Diverse lifestyles and strategies of plant pathogenesis encoded in the genomes of eighteen Dothideomycetes fungi.</title>
        <authorList>
            <person name="Ohm R.A."/>
            <person name="Feau N."/>
            <person name="Henrissat B."/>
            <person name="Schoch C.L."/>
            <person name="Horwitz B.A."/>
            <person name="Barry K.W."/>
            <person name="Condon B.J."/>
            <person name="Copeland A.C."/>
            <person name="Dhillon B."/>
            <person name="Glaser F."/>
            <person name="Hesse C.N."/>
            <person name="Kosti I."/>
            <person name="LaButti K."/>
            <person name="Lindquist E.A."/>
            <person name="Lucas S."/>
            <person name="Salamov A.A."/>
            <person name="Bradshaw R.E."/>
            <person name="Ciuffetti L."/>
            <person name="Hamelin R.C."/>
            <person name="Kema G.H.J."/>
            <person name="Lawrence C."/>
            <person name="Scott J.A."/>
            <person name="Spatafora J.W."/>
            <person name="Turgeon B.G."/>
            <person name="de Wit P.J.G.M."/>
            <person name="Zhong S."/>
            <person name="Goodwin S.B."/>
            <person name="Grigoriev I.V."/>
        </authorList>
    </citation>
    <scope>NUCLEOTIDE SEQUENCE [LARGE SCALE GENOMIC DNA]</scope>
    <source>
        <strain evidence="1 2">UAMH 10762</strain>
    </source>
</reference>